<protein>
    <recommendedName>
        <fullName evidence="10">L,D-TPase catalytic domain-containing protein</fullName>
    </recommendedName>
</protein>
<dbReference type="Gene3D" id="2.60.40.3780">
    <property type="match status" value="1"/>
</dbReference>
<dbReference type="InterPro" id="IPR038063">
    <property type="entry name" value="Transpep_catalytic_dom"/>
</dbReference>
<proteinExistence type="predicted"/>
<evidence type="ECO:0000256" key="1">
    <source>
        <dbReference type="ARBA" id="ARBA00004752"/>
    </source>
</evidence>
<dbReference type="EMBL" id="MRYD01000423">
    <property type="protein sequence ID" value="OSZ55742.1"/>
    <property type="molecule type" value="Genomic_DNA"/>
</dbReference>
<evidence type="ECO:0000256" key="7">
    <source>
        <dbReference type="PROSITE-ProRule" id="PRU01373"/>
    </source>
</evidence>
<reference evidence="11 12" key="1">
    <citation type="submission" date="2016-12" db="EMBL/GenBank/DDBJ databases">
        <title>Genome Mining:The Detection of Biosynthetic Gene Clusters to Aid in the Expression of Curamycin A produced by Streptomyces sp. strain CZA14.</title>
        <authorList>
            <person name="Durrell K.A."/>
            <person name="Kirby B.M."/>
            <person name="Khan W."/>
            <person name="Mthethwa T."/>
            <person name="Le Roes-Hill M."/>
        </authorList>
    </citation>
    <scope>NUCLEOTIDE SEQUENCE [LARGE SCALE GENOMIC DNA]</scope>
    <source>
        <strain evidence="11 12">CZA14</strain>
    </source>
</reference>
<evidence type="ECO:0000256" key="9">
    <source>
        <dbReference type="SAM" id="SignalP"/>
    </source>
</evidence>
<feature type="chain" id="PRO_5047151495" description="L,D-TPase catalytic domain-containing protein" evidence="9">
    <location>
        <begin position="38"/>
        <end position="410"/>
    </location>
</feature>
<dbReference type="SUPFAM" id="SSF141523">
    <property type="entry name" value="L,D-transpeptidase catalytic domain-like"/>
    <property type="match status" value="1"/>
</dbReference>
<dbReference type="InterPro" id="IPR005490">
    <property type="entry name" value="LD_TPept_cat_dom"/>
</dbReference>
<keyword evidence="2" id="KW-0808">Transferase</keyword>
<feature type="compositionally biased region" description="Low complexity" evidence="8">
    <location>
        <begin position="58"/>
        <end position="69"/>
    </location>
</feature>
<evidence type="ECO:0000256" key="3">
    <source>
        <dbReference type="ARBA" id="ARBA00022960"/>
    </source>
</evidence>
<feature type="active site" description="Nucleophile" evidence="7">
    <location>
        <position position="355"/>
    </location>
</feature>
<dbReference type="Pfam" id="PF17964">
    <property type="entry name" value="Big_10"/>
    <property type="match status" value="1"/>
</dbReference>
<feature type="domain" description="L,D-TPase catalytic" evidence="10">
    <location>
        <begin position="256"/>
        <end position="379"/>
    </location>
</feature>
<feature type="region of interest" description="Disordered" evidence="8">
    <location>
        <begin position="38"/>
        <end position="74"/>
    </location>
</feature>
<dbReference type="PROSITE" id="PS52029">
    <property type="entry name" value="LD_TPASE"/>
    <property type="match status" value="1"/>
</dbReference>
<keyword evidence="12" id="KW-1185">Reference proteome</keyword>
<dbReference type="InterPro" id="IPR050979">
    <property type="entry name" value="LD-transpeptidase"/>
</dbReference>
<dbReference type="CDD" id="cd16913">
    <property type="entry name" value="YkuD_like"/>
    <property type="match status" value="1"/>
</dbReference>
<keyword evidence="4 7" id="KW-0573">Peptidoglycan synthesis</keyword>
<dbReference type="Pfam" id="PF03734">
    <property type="entry name" value="YkuD"/>
    <property type="match status" value="1"/>
</dbReference>
<evidence type="ECO:0000313" key="11">
    <source>
        <dbReference type="EMBL" id="OSZ55742.1"/>
    </source>
</evidence>
<keyword evidence="5" id="KW-0012">Acyltransferase</keyword>
<evidence type="ECO:0000259" key="10">
    <source>
        <dbReference type="PROSITE" id="PS52029"/>
    </source>
</evidence>
<comment type="caution">
    <text evidence="11">The sequence shown here is derived from an EMBL/GenBank/DDBJ whole genome shotgun (WGS) entry which is preliminary data.</text>
</comment>
<organism evidence="11 12">
    <name type="scientific">Streptomyces pharetrae CZA14</name>
    <dbReference type="NCBI Taxonomy" id="1144883"/>
    <lineage>
        <taxon>Bacteria</taxon>
        <taxon>Bacillati</taxon>
        <taxon>Actinomycetota</taxon>
        <taxon>Actinomycetes</taxon>
        <taxon>Kitasatosporales</taxon>
        <taxon>Streptomycetaceae</taxon>
        <taxon>Streptomyces</taxon>
    </lineage>
</organism>
<feature type="signal peptide" evidence="9">
    <location>
        <begin position="1"/>
        <end position="37"/>
    </location>
</feature>
<sequence>MPRTPAPAHTPARAVRTHAPIRTAVVAALLAPLAACSANSGPAGTADTGRAGKDGGDRPVTVTVTPTGRQASAGKPVEVTAAGGSLTSVTVTDAEGRALAGRLAPDGRTWVSDRKAVPGMAYAVTAATRTEGGAAGTARASFATAPADKVNKVDWRPGTGTTVGIAQPVSLVFDHPVENKAEVEKQLRITTSNPTEGSWGWMRDWSGRDRVDWRPKSYWKPGTEVTLNAALNGTDSGTGGWFVRDYTTTFTIGTQQIVEVDLDRHRLTLVRDGRTVRRIPVSGGTPGGDKRSWRGTAVLMAKEGTINMNSETVGLGDAYDKMVDYSMRLTWSGMYAHAAPWNARWFGNANRSSGCIGMSDADAAWFYGQVRPGDPFEITGEDTKGVVAPENGFGEWNLSWAEWQQRSALR</sequence>
<evidence type="ECO:0000256" key="6">
    <source>
        <dbReference type="ARBA" id="ARBA00023316"/>
    </source>
</evidence>
<keyword evidence="9" id="KW-0732">Signal</keyword>
<dbReference type="Gene3D" id="2.40.440.10">
    <property type="entry name" value="L,D-transpeptidase catalytic domain-like"/>
    <property type="match status" value="1"/>
</dbReference>
<evidence type="ECO:0000256" key="4">
    <source>
        <dbReference type="ARBA" id="ARBA00022984"/>
    </source>
</evidence>
<evidence type="ECO:0000313" key="12">
    <source>
        <dbReference type="Proteomes" id="UP000194266"/>
    </source>
</evidence>
<evidence type="ECO:0000256" key="8">
    <source>
        <dbReference type="SAM" id="MobiDB-lite"/>
    </source>
</evidence>
<comment type="pathway">
    <text evidence="1 7">Cell wall biogenesis; peptidoglycan biosynthesis.</text>
</comment>
<dbReference type="CDD" id="cd13432">
    <property type="entry name" value="LDT_IgD_like_2"/>
    <property type="match status" value="1"/>
</dbReference>
<evidence type="ECO:0000256" key="2">
    <source>
        <dbReference type="ARBA" id="ARBA00022679"/>
    </source>
</evidence>
<dbReference type="InterPro" id="IPR041280">
    <property type="entry name" value="Big_10"/>
</dbReference>
<keyword evidence="6 7" id="KW-0961">Cell wall biogenesis/degradation</keyword>
<evidence type="ECO:0000256" key="5">
    <source>
        <dbReference type="ARBA" id="ARBA00023315"/>
    </source>
</evidence>
<feature type="active site" description="Proton donor/acceptor" evidence="7">
    <location>
        <position position="337"/>
    </location>
</feature>
<dbReference type="PANTHER" id="PTHR30582:SF2">
    <property type="entry name" value="L,D-TRANSPEPTIDASE YCIB-RELATED"/>
    <property type="match status" value="1"/>
</dbReference>
<keyword evidence="3 7" id="KW-0133">Cell shape</keyword>
<dbReference type="Gene3D" id="2.60.40.3710">
    <property type="match status" value="1"/>
</dbReference>
<gene>
    <name evidence="11" type="ORF">OQI_36790</name>
</gene>
<name>A0ABX3Y7J1_9ACTN</name>
<accession>A0ABX3Y7J1</accession>
<dbReference type="RefSeq" id="WP_086173455.1">
    <property type="nucleotide sequence ID" value="NZ_MRYD01000423.1"/>
</dbReference>
<dbReference type="Proteomes" id="UP000194266">
    <property type="component" value="Unassembled WGS sequence"/>
</dbReference>
<dbReference type="PANTHER" id="PTHR30582">
    <property type="entry name" value="L,D-TRANSPEPTIDASE"/>
    <property type="match status" value="1"/>
</dbReference>